<gene>
    <name evidence="2" type="primary">Cnig_chr_V.g21042</name>
    <name evidence="2" type="ORF">B9Z55_021042</name>
</gene>
<dbReference type="InterPro" id="IPR040161">
    <property type="entry name" value="FB224"/>
</dbReference>
<dbReference type="Proteomes" id="UP000230233">
    <property type="component" value="Chromosome V"/>
</dbReference>
<dbReference type="OrthoDB" id="5896427at2759"/>
<protein>
    <recommendedName>
        <fullName evidence="1">DUF38 domain-containing protein</fullName>
    </recommendedName>
</protein>
<accession>A0A2G5TQG2</accession>
<dbReference type="Pfam" id="PF01827">
    <property type="entry name" value="FTH"/>
    <property type="match status" value="1"/>
</dbReference>
<dbReference type="GO" id="GO:0045087">
    <property type="term" value="P:innate immune response"/>
    <property type="evidence" value="ECO:0007669"/>
    <property type="project" value="TreeGrafter"/>
</dbReference>
<dbReference type="InterPro" id="IPR002900">
    <property type="entry name" value="DUF38/FTH_CAE_spp"/>
</dbReference>
<evidence type="ECO:0000259" key="1">
    <source>
        <dbReference type="Pfam" id="PF01827"/>
    </source>
</evidence>
<sequence>MPYTPASLDSLPDRPLRKIFNHCGLKEKENLKRTSSSLRLFHAKHQFDHELTHVMVHAKSANQIYVRLQTPDEVFDITYMQGAGNICSVKHKGGIRTIKREDMATTAGYDLGLILQNQQSRIEELTLAFKEECQTTICEQFVDHFMHGLDDHNHRRHVKLKAEQFRYSGIINETPILKVLDKLQPETLTRIWLNDESDQRFHPIERIMNSDHWKETWEVYLNGFVVRNSLKNFYHIPMGRFDIESVSTHELMELRAAALKLIIFEILQFTILAIRDQRRFLTLFGKPKKTEGNTQIWYFRYKKKTSDNLRSMLRVRFIDKKTFVFQRFTEDQYELIEMEKTEMDKILSTPNKFKI</sequence>
<dbReference type="PANTHER" id="PTHR23015:SF4">
    <property type="entry name" value="DUF38 DOMAIN-CONTAINING PROTEIN-RELATED"/>
    <property type="match status" value="1"/>
</dbReference>
<comment type="caution">
    <text evidence="2">The sequence shown here is derived from an EMBL/GenBank/DDBJ whole genome shotgun (WGS) entry which is preliminary data.</text>
</comment>
<dbReference type="AlphaFoldDB" id="A0A2G5TQG2"/>
<proteinExistence type="predicted"/>
<evidence type="ECO:0000313" key="2">
    <source>
        <dbReference type="EMBL" id="PIC29482.1"/>
    </source>
</evidence>
<dbReference type="EMBL" id="PDUG01000005">
    <property type="protein sequence ID" value="PIC29482.1"/>
    <property type="molecule type" value="Genomic_DNA"/>
</dbReference>
<organism evidence="2 3">
    <name type="scientific">Caenorhabditis nigoni</name>
    <dbReference type="NCBI Taxonomy" id="1611254"/>
    <lineage>
        <taxon>Eukaryota</taxon>
        <taxon>Metazoa</taxon>
        <taxon>Ecdysozoa</taxon>
        <taxon>Nematoda</taxon>
        <taxon>Chromadorea</taxon>
        <taxon>Rhabditida</taxon>
        <taxon>Rhabditina</taxon>
        <taxon>Rhabditomorpha</taxon>
        <taxon>Rhabditoidea</taxon>
        <taxon>Rhabditidae</taxon>
        <taxon>Peloderinae</taxon>
        <taxon>Caenorhabditis</taxon>
    </lineage>
</organism>
<feature type="domain" description="DUF38" evidence="1">
    <location>
        <begin position="159"/>
        <end position="285"/>
    </location>
</feature>
<evidence type="ECO:0000313" key="3">
    <source>
        <dbReference type="Proteomes" id="UP000230233"/>
    </source>
</evidence>
<name>A0A2G5TQG2_9PELO</name>
<dbReference type="PANTHER" id="PTHR23015">
    <property type="entry name" value="UNCHARACTERIZED C.ELEGANS PROTEIN"/>
    <property type="match status" value="1"/>
</dbReference>
<reference evidence="3" key="1">
    <citation type="submission" date="2017-10" db="EMBL/GenBank/DDBJ databases">
        <title>Rapid genome shrinkage in a self-fertile nematode reveals novel sperm competition proteins.</title>
        <authorList>
            <person name="Yin D."/>
            <person name="Schwarz E.M."/>
            <person name="Thomas C.G."/>
            <person name="Felde R.L."/>
            <person name="Korf I.F."/>
            <person name="Cutter A.D."/>
            <person name="Schartner C.M."/>
            <person name="Ralston E.J."/>
            <person name="Meyer B.J."/>
            <person name="Haag E.S."/>
        </authorList>
    </citation>
    <scope>NUCLEOTIDE SEQUENCE [LARGE SCALE GENOMIC DNA]</scope>
    <source>
        <strain evidence="3">JU1422</strain>
    </source>
</reference>
<keyword evidence="3" id="KW-1185">Reference proteome</keyword>